<protein>
    <submittedName>
        <fullName evidence="2">Uncharacterized protein</fullName>
    </submittedName>
</protein>
<comment type="caution">
    <text evidence="2">The sequence shown here is derived from an EMBL/GenBank/DDBJ whole genome shotgun (WGS) entry which is preliminary data.</text>
</comment>
<dbReference type="Proteomes" id="UP000239446">
    <property type="component" value="Unassembled WGS sequence"/>
</dbReference>
<evidence type="ECO:0000313" key="1">
    <source>
        <dbReference type="EMBL" id="PPK50230.1"/>
    </source>
</evidence>
<dbReference type="AlphaFoldDB" id="A0A2S6G335"/>
<evidence type="ECO:0000313" key="3">
    <source>
        <dbReference type="Proteomes" id="UP000239446"/>
    </source>
</evidence>
<keyword evidence="4" id="KW-1185">Reference proteome</keyword>
<gene>
    <name evidence="2" type="ORF">B0H24_10311</name>
    <name evidence="1" type="ORF">BY455_1301</name>
</gene>
<dbReference type="EMBL" id="PTIT01000030">
    <property type="protein sequence ID" value="PPK50230.1"/>
    <property type="molecule type" value="Genomic_DNA"/>
</dbReference>
<reference evidence="1 4" key="1">
    <citation type="submission" date="2018-02" db="EMBL/GenBank/DDBJ databases">
        <title>Deep subsurface shale carbon reservoir microbial communities from Ohio and West Virginia, USA.</title>
        <authorList>
            <person name="Wrighton K."/>
        </authorList>
    </citation>
    <scope>NUCLEOTIDE SEQUENCE [LARGE SCALE GENOMIC DNA]</scope>
    <source>
        <strain evidence="1 4">UTICA-S1B6</strain>
    </source>
</reference>
<accession>A0A2S6G335</accession>
<dbReference type="RefSeq" id="WP_104417208.1">
    <property type="nucleotide sequence ID" value="NZ_PTIT01000030.1"/>
</dbReference>
<dbReference type="OrthoDB" id="10007899at2"/>
<sequence length="198" mass="22923">MTTEPLVVIKEDPKAWAPQITELKKRCAAVVKDRKNLPHSAVKEIMLDRDRRFYWAILVYKAGRYNYHVRHEIYKEMYGACLRSLTEGVKEGWDAYVEEITKRDVPRETILKALPKYEDIELGVEEWIATAEFIRSVMVDGGCSPVMFDIEPLEMLSGMIDEGCVDASEPLKMRIVKRPSFTGWERYFGPGVTRVNMQ</sequence>
<organism evidence="2 3">
    <name type="scientific">Marinobacter persicus</name>
    <dbReference type="NCBI Taxonomy" id="930118"/>
    <lineage>
        <taxon>Bacteria</taxon>
        <taxon>Pseudomonadati</taxon>
        <taxon>Pseudomonadota</taxon>
        <taxon>Gammaproteobacteria</taxon>
        <taxon>Pseudomonadales</taxon>
        <taxon>Marinobacteraceae</taxon>
        <taxon>Marinobacter</taxon>
    </lineage>
</organism>
<evidence type="ECO:0000313" key="4">
    <source>
        <dbReference type="Proteomes" id="UP000239648"/>
    </source>
</evidence>
<dbReference type="Proteomes" id="UP000239648">
    <property type="component" value="Unassembled WGS sequence"/>
</dbReference>
<reference evidence="2 3" key="2">
    <citation type="submission" date="2018-02" db="EMBL/GenBank/DDBJ databases">
        <title>Subsurface microbial communities from deep shales in Ohio and West Virginia, USA.</title>
        <authorList>
            <person name="Wrighton K."/>
        </authorList>
    </citation>
    <scope>NUCLEOTIDE SEQUENCE [LARGE SCALE GENOMIC DNA]</scope>
    <source>
        <strain evidence="2 3">UTICA-S1B9</strain>
    </source>
</reference>
<dbReference type="EMBL" id="PTIU01000031">
    <property type="protein sequence ID" value="PPK52855.1"/>
    <property type="molecule type" value="Genomic_DNA"/>
</dbReference>
<name>A0A2S6G335_9GAMM</name>
<proteinExistence type="predicted"/>
<evidence type="ECO:0000313" key="2">
    <source>
        <dbReference type="EMBL" id="PPK52855.1"/>
    </source>
</evidence>